<protein>
    <submittedName>
        <fullName evidence="6">Transcriptional regulator, LysR family</fullName>
    </submittedName>
</protein>
<dbReference type="PANTHER" id="PTHR30537:SF1">
    <property type="entry name" value="HTH-TYPE TRANSCRIPTIONAL REGULATOR PGRR"/>
    <property type="match status" value="1"/>
</dbReference>
<keyword evidence="7" id="KW-1185">Reference proteome</keyword>
<dbReference type="GO" id="GO:0043565">
    <property type="term" value="F:sequence-specific DNA binding"/>
    <property type="evidence" value="ECO:0007669"/>
    <property type="project" value="TreeGrafter"/>
</dbReference>
<dbReference type="FunFam" id="1.10.10.10:FF:000001">
    <property type="entry name" value="LysR family transcriptional regulator"/>
    <property type="match status" value="1"/>
</dbReference>
<dbReference type="Gene3D" id="3.40.190.290">
    <property type="match status" value="1"/>
</dbReference>
<dbReference type="InterPro" id="IPR000847">
    <property type="entry name" value="LysR_HTH_N"/>
</dbReference>
<dbReference type="Pfam" id="PF00126">
    <property type="entry name" value="HTH_1"/>
    <property type="match status" value="1"/>
</dbReference>
<dbReference type="PANTHER" id="PTHR30537">
    <property type="entry name" value="HTH-TYPE TRANSCRIPTIONAL REGULATOR"/>
    <property type="match status" value="1"/>
</dbReference>
<dbReference type="SUPFAM" id="SSF53850">
    <property type="entry name" value="Periplasmic binding protein-like II"/>
    <property type="match status" value="1"/>
</dbReference>
<dbReference type="PATRIC" id="fig|1095749.3.peg.1555"/>
<dbReference type="EMBL" id="AJSX01000036">
    <property type="protein sequence ID" value="EIJ68573.1"/>
    <property type="molecule type" value="Genomic_DNA"/>
</dbReference>
<evidence type="ECO:0000259" key="5">
    <source>
        <dbReference type="PROSITE" id="PS50931"/>
    </source>
</evidence>
<dbReference type="Gene3D" id="1.10.10.10">
    <property type="entry name" value="Winged helix-like DNA-binding domain superfamily/Winged helix DNA-binding domain"/>
    <property type="match status" value="1"/>
</dbReference>
<feature type="domain" description="HTH lysR-type" evidence="5">
    <location>
        <begin position="1"/>
        <end position="60"/>
    </location>
</feature>
<dbReference type="SUPFAM" id="SSF46785">
    <property type="entry name" value="Winged helix' DNA-binding domain"/>
    <property type="match status" value="1"/>
</dbReference>
<evidence type="ECO:0000256" key="1">
    <source>
        <dbReference type="ARBA" id="ARBA00009437"/>
    </source>
</evidence>
<comment type="similarity">
    <text evidence="1">Belongs to the LysR transcriptional regulatory family.</text>
</comment>
<dbReference type="InterPro" id="IPR036390">
    <property type="entry name" value="WH_DNA-bd_sf"/>
</dbReference>
<name>I3DA30_9PAST</name>
<keyword evidence="2" id="KW-0805">Transcription regulation</keyword>
<evidence type="ECO:0000313" key="7">
    <source>
        <dbReference type="Proteomes" id="UP000006457"/>
    </source>
</evidence>
<dbReference type="AlphaFoldDB" id="I3DA30"/>
<dbReference type="InterPro" id="IPR058163">
    <property type="entry name" value="LysR-type_TF_proteobact-type"/>
</dbReference>
<keyword evidence="4" id="KW-0804">Transcription</keyword>
<reference evidence="6 7" key="1">
    <citation type="submission" date="2012-03" db="EMBL/GenBank/DDBJ databases">
        <authorList>
            <person name="Harkins D.M."/>
            <person name="Madupu R."/>
            <person name="Durkin A.S."/>
            <person name="Torralba M."/>
            <person name="Methe B."/>
            <person name="Sutton G.G."/>
            <person name="Nelson K.E."/>
        </authorList>
    </citation>
    <scope>NUCLEOTIDE SEQUENCE [LARGE SCALE GENOMIC DNA]</scope>
    <source>
        <strain evidence="6 7">CCUG 2042</strain>
    </source>
</reference>
<dbReference type="InterPro" id="IPR036388">
    <property type="entry name" value="WH-like_DNA-bd_sf"/>
</dbReference>
<proteinExistence type="inferred from homology"/>
<dbReference type="GO" id="GO:0003700">
    <property type="term" value="F:DNA-binding transcription factor activity"/>
    <property type="evidence" value="ECO:0007669"/>
    <property type="project" value="InterPro"/>
</dbReference>
<gene>
    <name evidence="6" type="ORF">HMPREF1052_1641</name>
</gene>
<evidence type="ECO:0000256" key="2">
    <source>
        <dbReference type="ARBA" id="ARBA00023015"/>
    </source>
</evidence>
<organism evidence="6 7">
    <name type="scientific">Pasteurella bettyae CCUG 2042</name>
    <dbReference type="NCBI Taxonomy" id="1095749"/>
    <lineage>
        <taxon>Bacteria</taxon>
        <taxon>Pseudomonadati</taxon>
        <taxon>Pseudomonadota</taxon>
        <taxon>Gammaproteobacteria</taxon>
        <taxon>Pasteurellales</taxon>
        <taxon>Pasteurellaceae</taxon>
        <taxon>Pasteurella</taxon>
    </lineage>
</organism>
<evidence type="ECO:0000313" key="6">
    <source>
        <dbReference type="EMBL" id="EIJ68573.1"/>
    </source>
</evidence>
<evidence type="ECO:0000256" key="4">
    <source>
        <dbReference type="ARBA" id="ARBA00023163"/>
    </source>
</evidence>
<sequence length="286" mass="31787">MITHFDDLHLFITIVENGSFTKASDKLGVSKFALSQSITNLEKRLNIRLLNRTTRSVSPTPEGLTLYNDIVGAYSAIGLGLQKLAENQENIVGTVRINASQLAIDTVILPKLTALLMDYPLISLEIHSDNSFVDIVEQGFDMGVRFGDAVVDDMVAVRIPKPVKTALVATPQYLQNKNIPKNINELENHQLINIRLGLDKSPISWDFKVNGQLVEYLPKSQITLNINPLTAIKNHLGIGFVARSQVENELQSGELIEILGEFADEYEPFLPIIPAENTILGRLKWC</sequence>
<accession>I3DA30</accession>
<dbReference type="InterPro" id="IPR005119">
    <property type="entry name" value="LysR_subst-bd"/>
</dbReference>
<dbReference type="RefSeq" id="WP_005761180.1">
    <property type="nucleotide sequence ID" value="NZ_AJSX01000036.1"/>
</dbReference>
<dbReference type="Proteomes" id="UP000006457">
    <property type="component" value="Unassembled WGS sequence"/>
</dbReference>
<comment type="caution">
    <text evidence="6">The sequence shown here is derived from an EMBL/GenBank/DDBJ whole genome shotgun (WGS) entry which is preliminary data.</text>
</comment>
<dbReference type="PROSITE" id="PS50931">
    <property type="entry name" value="HTH_LYSR"/>
    <property type="match status" value="1"/>
</dbReference>
<dbReference type="eggNOG" id="COG0583">
    <property type="taxonomic scope" value="Bacteria"/>
</dbReference>
<dbReference type="Pfam" id="PF03466">
    <property type="entry name" value="LysR_substrate"/>
    <property type="match status" value="1"/>
</dbReference>
<evidence type="ECO:0000256" key="3">
    <source>
        <dbReference type="ARBA" id="ARBA00023125"/>
    </source>
</evidence>
<keyword evidence="3" id="KW-0238">DNA-binding</keyword>
<dbReference type="GO" id="GO:0006351">
    <property type="term" value="P:DNA-templated transcription"/>
    <property type="evidence" value="ECO:0007669"/>
    <property type="project" value="TreeGrafter"/>
</dbReference>